<proteinExistence type="predicted"/>
<dbReference type="PANTHER" id="PTHR28620">
    <property type="entry name" value="CENTROMERE PROTEIN V"/>
    <property type="match status" value="1"/>
</dbReference>
<dbReference type="GeneID" id="28732868"/>
<evidence type="ECO:0000313" key="2">
    <source>
        <dbReference type="Proteomes" id="UP000038010"/>
    </source>
</evidence>
<dbReference type="VEuPathDB" id="FungiDB:AB675_12085"/>
<evidence type="ECO:0000313" key="1">
    <source>
        <dbReference type="EMBL" id="KPI38458.1"/>
    </source>
</evidence>
<organism evidence="1 2">
    <name type="scientific">Cyphellophora attinorum</name>
    <dbReference type="NCBI Taxonomy" id="1664694"/>
    <lineage>
        <taxon>Eukaryota</taxon>
        <taxon>Fungi</taxon>
        <taxon>Dikarya</taxon>
        <taxon>Ascomycota</taxon>
        <taxon>Pezizomycotina</taxon>
        <taxon>Eurotiomycetes</taxon>
        <taxon>Chaetothyriomycetidae</taxon>
        <taxon>Chaetothyriales</taxon>
        <taxon>Cyphellophoraceae</taxon>
        <taxon>Cyphellophora</taxon>
    </lineage>
</organism>
<dbReference type="InterPro" id="IPR052355">
    <property type="entry name" value="CENP-V-like"/>
</dbReference>
<dbReference type="PANTHER" id="PTHR28620:SF1">
    <property type="entry name" value="CENP-V_GFA DOMAIN-CONTAINING PROTEIN"/>
    <property type="match status" value="1"/>
</dbReference>
<reference evidence="1 2" key="1">
    <citation type="submission" date="2015-06" db="EMBL/GenBank/DDBJ databases">
        <title>Draft genome of the ant-associated black yeast Phialophora attae CBS 131958.</title>
        <authorList>
            <person name="Moreno L.F."/>
            <person name="Stielow B.J."/>
            <person name="de Hoog S."/>
            <person name="Vicente V.A."/>
            <person name="Weiss V.A."/>
            <person name="de Vries M."/>
            <person name="Cruz L.M."/>
            <person name="Souza E.M."/>
        </authorList>
    </citation>
    <scope>NUCLEOTIDE SEQUENCE [LARGE SCALE GENOMIC DNA]</scope>
    <source>
        <strain evidence="1 2">CBS 131958</strain>
    </source>
</reference>
<comment type="caution">
    <text evidence="1">The sequence shown here is derived from an EMBL/GenBank/DDBJ whole genome shotgun (WGS) entry which is preliminary data.</text>
</comment>
<accession>A0A0N0NKV1</accession>
<sequence length="121" mass="13322">MSADTPTSLPNHAPTNMKVAATVAISICHINGYLMIYPLETNITWLSGFQEMTEYKFGMERVKHSFCGNCGTAIGAKSNDPNFFQDNRAINVRTLKGIDIDKLKLRKVDGRSVGNPGTKTK</sequence>
<dbReference type="Proteomes" id="UP000038010">
    <property type="component" value="Unassembled WGS sequence"/>
</dbReference>
<keyword evidence="2" id="KW-1185">Reference proteome</keyword>
<protein>
    <recommendedName>
        <fullName evidence="3">CENP-V/GFA domain-containing protein</fullName>
    </recommendedName>
</protein>
<dbReference type="STRING" id="1664694.A0A0N0NKV1"/>
<dbReference type="EMBL" id="LFJN01000019">
    <property type="protein sequence ID" value="KPI38458.1"/>
    <property type="molecule type" value="Genomic_DNA"/>
</dbReference>
<dbReference type="AlphaFoldDB" id="A0A0N0NKV1"/>
<dbReference type="RefSeq" id="XP_017998421.1">
    <property type="nucleotide sequence ID" value="XM_018140987.1"/>
</dbReference>
<dbReference type="Gene3D" id="2.170.150.70">
    <property type="match status" value="1"/>
</dbReference>
<dbReference type="OrthoDB" id="2993351at2759"/>
<dbReference type="SUPFAM" id="SSF51316">
    <property type="entry name" value="Mss4-like"/>
    <property type="match status" value="1"/>
</dbReference>
<gene>
    <name evidence="1" type="ORF">AB675_12085</name>
</gene>
<dbReference type="InterPro" id="IPR011057">
    <property type="entry name" value="Mss4-like_sf"/>
</dbReference>
<evidence type="ECO:0008006" key="3">
    <source>
        <dbReference type="Google" id="ProtNLM"/>
    </source>
</evidence>
<name>A0A0N0NKV1_9EURO</name>